<feature type="transmembrane region" description="Helical" evidence="1">
    <location>
        <begin position="190"/>
        <end position="210"/>
    </location>
</feature>
<dbReference type="EMBL" id="VLKQ01000002">
    <property type="protein sequence ID" value="TWI14557.1"/>
    <property type="molecule type" value="Genomic_DNA"/>
</dbReference>
<reference evidence="2 3" key="1">
    <citation type="journal article" date="2015" name="Stand. Genomic Sci.">
        <title>Genomic Encyclopedia of Bacterial and Archaeal Type Strains, Phase III: the genomes of soil and plant-associated and newly described type strains.</title>
        <authorList>
            <person name="Whitman W.B."/>
            <person name="Woyke T."/>
            <person name="Klenk H.P."/>
            <person name="Zhou Y."/>
            <person name="Lilburn T.G."/>
            <person name="Beck B.J."/>
            <person name="De Vos P."/>
            <person name="Vandamme P."/>
            <person name="Eisen J.A."/>
            <person name="Garrity G."/>
            <person name="Hugenholtz P."/>
            <person name="Kyrpides N.C."/>
        </authorList>
    </citation>
    <scope>NUCLEOTIDE SEQUENCE [LARGE SCALE GENOMIC DNA]</scope>
    <source>
        <strain evidence="2 3">CGMCC 1.7270</strain>
    </source>
</reference>
<dbReference type="Proteomes" id="UP000319848">
    <property type="component" value="Unassembled WGS sequence"/>
</dbReference>
<dbReference type="InterPro" id="IPR019127">
    <property type="entry name" value="Exosortase"/>
</dbReference>
<dbReference type="Pfam" id="PF09721">
    <property type="entry name" value="Exosortase_EpsH"/>
    <property type="match status" value="1"/>
</dbReference>
<comment type="caution">
    <text evidence="2">The sequence shown here is derived from an EMBL/GenBank/DDBJ whole genome shotgun (WGS) entry which is preliminary data.</text>
</comment>
<keyword evidence="3" id="KW-1185">Reference proteome</keyword>
<dbReference type="NCBIfam" id="TIGR04476">
    <property type="entry name" value="exosort_XrtN"/>
    <property type="match status" value="1"/>
</dbReference>
<gene>
    <name evidence="2" type="ORF">IP98_00514</name>
</gene>
<proteinExistence type="predicted"/>
<sequence length="414" mass="47947">MDFLIKNTKTVTVLAIISIMALNGNTVAFGLENDFFGVIFSVALFFIGGRKTNYKINYLLIALLLVFEFISYRLHTKSLHFLSLTLLVCLVFYYFTNRFSFIAFICILLFSSLFNKFFDHLTTEIKQALCYMVFMTLKNVLHIDRIEGVTFYANNAKITIDTACMGLSMFKTGLLTGALLLTLEEKKQRLYFGILQITGFCFIIIILNIISNYFRIITLVLLNCTKENMLHHTVGLTCFALYQVVPMLIIIRFFKPKIKEITTVDLQPKMYPVAVVFGIVAITSLEMKNETNDNILTNLNPKYDPSKGVWVNKEVFKIVTPEKLIYIKTPSHKPLICWTGDGYTITESKEITNENEKIWVATMEKDSVHYHSYWWYECGTKKYTSFIEVMLMKLVYNKPIRLINETYRINLKEA</sequence>
<accession>V6S5A8</accession>
<feature type="transmembrane region" description="Helical" evidence="1">
    <location>
        <begin position="101"/>
        <end position="118"/>
    </location>
</feature>
<feature type="transmembrane region" description="Helical" evidence="1">
    <location>
        <begin position="54"/>
        <end position="72"/>
    </location>
</feature>
<evidence type="ECO:0000313" key="3">
    <source>
        <dbReference type="Proteomes" id="UP000319848"/>
    </source>
</evidence>
<protein>
    <submittedName>
        <fullName evidence="2">Exosortase N</fullName>
    </submittedName>
</protein>
<dbReference type="OrthoDB" id="783041at2"/>
<dbReference type="InterPro" id="IPR031006">
    <property type="entry name" value="Exosort_XrtN"/>
</dbReference>
<keyword evidence="1" id="KW-0812">Transmembrane</keyword>
<name>V6S5A8_9FLAO</name>
<dbReference type="AlphaFoldDB" id="V6S5A8"/>
<organism evidence="2 3">
    <name type="scientific">Flavobacterium cauense R2A-7</name>
    <dbReference type="NCBI Taxonomy" id="1341154"/>
    <lineage>
        <taxon>Bacteria</taxon>
        <taxon>Pseudomonadati</taxon>
        <taxon>Bacteroidota</taxon>
        <taxon>Flavobacteriia</taxon>
        <taxon>Flavobacteriales</taxon>
        <taxon>Flavobacteriaceae</taxon>
        <taxon>Flavobacterium</taxon>
    </lineage>
</organism>
<evidence type="ECO:0000313" key="2">
    <source>
        <dbReference type="EMBL" id="TWI14557.1"/>
    </source>
</evidence>
<dbReference type="RefSeq" id="WP_023570852.1">
    <property type="nucleotide sequence ID" value="NZ_AVBI01000016.1"/>
</dbReference>
<dbReference type="STRING" id="1341154.FCR2A7T_17250"/>
<keyword evidence="1" id="KW-0472">Membrane</keyword>
<feature type="transmembrane region" description="Helical" evidence="1">
    <location>
        <begin position="230"/>
        <end position="251"/>
    </location>
</feature>
<evidence type="ECO:0000256" key="1">
    <source>
        <dbReference type="SAM" id="Phobius"/>
    </source>
</evidence>
<keyword evidence="1" id="KW-1133">Transmembrane helix</keyword>